<keyword evidence="7 10" id="KW-0472">Membrane</keyword>
<keyword evidence="2 10" id="KW-0813">Transport</keyword>
<evidence type="ECO:0000256" key="8">
    <source>
        <dbReference type="ARBA" id="ARBA00023170"/>
    </source>
</evidence>
<proteinExistence type="inferred from homology"/>
<gene>
    <name evidence="12" type="ORF">A4V03_07315</name>
</gene>
<dbReference type="SUPFAM" id="SSF56935">
    <property type="entry name" value="Porins"/>
    <property type="match status" value="1"/>
</dbReference>
<dbReference type="InterPro" id="IPR012910">
    <property type="entry name" value="Plug_dom"/>
</dbReference>
<dbReference type="Pfam" id="PF00593">
    <property type="entry name" value="TonB_dep_Rec_b-barrel"/>
    <property type="match status" value="1"/>
</dbReference>
<dbReference type="PANTHER" id="PTHR30069:SF29">
    <property type="entry name" value="HEMOGLOBIN AND HEMOGLOBIN-HAPTOGLOBIN-BINDING PROTEIN 1-RELATED"/>
    <property type="match status" value="1"/>
</dbReference>
<dbReference type="KEGG" id="bcae:A4V03_07315"/>
<evidence type="ECO:0000256" key="10">
    <source>
        <dbReference type="PROSITE-ProRule" id="PRU01360"/>
    </source>
</evidence>
<keyword evidence="4 10" id="KW-0812">Transmembrane</keyword>
<accession>A0A1C7H084</accession>
<dbReference type="EMBL" id="CP015401">
    <property type="protein sequence ID" value="ANU57396.1"/>
    <property type="molecule type" value="Genomic_DNA"/>
</dbReference>
<dbReference type="AlphaFoldDB" id="A0A1C7H084"/>
<evidence type="ECO:0000256" key="9">
    <source>
        <dbReference type="ARBA" id="ARBA00023237"/>
    </source>
</evidence>
<evidence type="ECO:0000256" key="6">
    <source>
        <dbReference type="ARBA" id="ARBA00023077"/>
    </source>
</evidence>
<dbReference type="InterPro" id="IPR037066">
    <property type="entry name" value="Plug_dom_sf"/>
</dbReference>
<dbReference type="SUPFAM" id="SSF49464">
    <property type="entry name" value="Carboxypeptidase regulatory domain-like"/>
    <property type="match status" value="1"/>
</dbReference>
<comment type="subcellular location">
    <subcellularLocation>
        <location evidence="1 10">Cell outer membrane</location>
        <topology evidence="1 10">Multi-pass membrane protein</topology>
    </subcellularLocation>
</comment>
<dbReference type="InterPro" id="IPR036942">
    <property type="entry name" value="Beta-barrel_TonB_sf"/>
</dbReference>
<dbReference type="PANTHER" id="PTHR30069">
    <property type="entry name" value="TONB-DEPENDENT OUTER MEMBRANE RECEPTOR"/>
    <property type="match status" value="1"/>
</dbReference>
<keyword evidence="8 12" id="KW-0675">Receptor</keyword>
<organism evidence="12 13">
    <name type="scientific">Bacteroides caecimuris</name>
    <dbReference type="NCBI Taxonomy" id="1796613"/>
    <lineage>
        <taxon>Bacteria</taxon>
        <taxon>Pseudomonadati</taxon>
        <taxon>Bacteroidota</taxon>
        <taxon>Bacteroidia</taxon>
        <taxon>Bacteroidales</taxon>
        <taxon>Bacteroidaceae</taxon>
        <taxon>Bacteroides</taxon>
    </lineage>
</organism>
<dbReference type="GO" id="GO:0009279">
    <property type="term" value="C:cell outer membrane"/>
    <property type="evidence" value="ECO:0007669"/>
    <property type="project" value="UniProtKB-SubCell"/>
</dbReference>
<dbReference type="InterPro" id="IPR008969">
    <property type="entry name" value="CarboxyPept-like_regulatory"/>
</dbReference>
<evidence type="ECO:0000256" key="2">
    <source>
        <dbReference type="ARBA" id="ARBA00022448"/>
    </source>
</evidence>
<protein>
    <submittedName>
        <fullName evidence="12">TonB-dependent receptor</fullName>
    </submittedName>
</protein>
<keyword evidence="13" id="KW-1185">Reference proteome</keyword>
<dbReference type="Gene3D" id="2.40.170.20">
    <property type="entry name" value="TonB-dependent receptor, beta-barrel domain"/>
    <property type="match status" value="1"/>
</dbReference>
<dbReference type="InterPro" id="IPR000531">
    <property type="entry name" value="Beta-barrel_TonB"/>
</dbReference>
<dbReference type="InterPro" id="IPR039426">
    <property type="entry name" value="TonB-dep_rcpt-like"/>
</dbReference>
<dbReference type="PROSITE" id="PS52016">
    <property type="entry name" value="TONB_DEPENDENT_REC_3"/>
    <property type="match status" value="1"/>
</dbReference>
<evidence type="ECO:0000256" key="5">
    <source>
        <dbReference type="ARBA" id="ARBA00022729"/>
    </source>
</evidence>
<evidence type="ECO:0000256" key="1">
    <source>
        <dbReference type="ARBA" id="ARBA00004571"/>
    </source>
</evidence>
<evidence type="ECO:0000256" key="7">
    <source>
        <dbReference type="ARBA" id="ARBA00023136"/>
    </source>
</evidence>
<dbReference type="Pfam" id="PF13715">
    <property type="entry name" value="CarbopepD_reg_2"/>
    <property type="match status" value="1"/>
</dbReference>
<dbReference type="RefSeq" id="WP_065538476.1">
    <property type="nucleotide sequence ID" value="NZ_CAPDLJ010000054.1"/>
</dbReference>
<evidence type="ECO:0000256" key="4">
    <source>
        <dbReference type="ARBA" id="ARBA00022692"/>
    </source>
</evidence>
<dbReference type="GO" id="GO:0044718">
    <property type="term" value="P:siderophore transmembrane transport"/>
    <property type="evidence" value="ECO:0007669"/>
    <property type="project" value="TreeGrafter"/>
</dbReference>
<name>A0A1C7H084_9BACE</name>
<keyword evidence="3 10" id="KW-1134">Transmembrane beta strand</keyword>
<evidence type="ECO:0000313" key="13">
    <source>
        <dbReference type="Proteomes" id="UP000092631"/>
    </source>
</evidence>
<evidence type="ECO:0000313" key="12">
    <source>
        <dbReference type="EMBL" id="ANU57396.1"/>
    </source>
</evidence>
<dbReference type="GO" id="GO:0015344">
    <property type="term" value="F:siderophore uptake transmembrane transporter activity"/>
    <property type="evidence" value="ECO:0007669"/>
    <property type="project" value="TreeGrafter"/>
</dbReference>
<dbReference type="Gene3D" id="2.60.40.1120">
    <property type="entry name" value="Carboxypeptidase-like, regulatory domain"/>
    <property type="match status" value="1"/>
</dbReference>
<reference evidence="13" key="1">
    <citation type="submission" date="2016-04" db="EMBL/GenBank/DDBJ databases">
        <title>Complete Genome Sequences of Twelve Strains of a Stable Defined Moderately Diverse Mouse Microbiota 2 (sDMDMm2).</title>
        <authorList>
            <person name="Uchimura Y."/>
            <person name="Wyss M."/>
            <person name="Brugiroux S."/>
            <person name="Limenitakis J.P."/>
            <person name="Stecher B."/>
            <person name="McCoy K.D."/>
            <person name="Macpherson A.J."/>
        </authorList>
    </citation>
    <scope>NUCLEOTIDE SEQUENCE [LARGE SCALE GENOMIC DNA]</scope>
    <source>
        <strain evidence="13">I48</strain>
    </source>
</reference>
<keyword evidence="9 10" id="KW-0998">Cell outer membrane</keyword>
<dbReference type="GeneID" id="82186941"/>
<keyword evidence="5" id="KW-0732">Signal</keyword>
<dbReference type="OrthoDB" id="1109239at2"/>
<evidence type="ECO:0000256" key="11">
    <source>
        <dbReference type="RuleBase" id="RU003357"/>
    </source>
</evidence>
<dbReference type="Pfam" id="PF07715">
    <property type="entry name" value="Plug"/>
    <property type="match status" value="1"/>
</dbReference>
<evidence type="ECO:0000256" key="3">
    <source>
        <dbReference type="ARBA" id="ARBA00022452"/>
    </source>
</evidence>
<sequence length="740" mass="83372">MKYMIIGLFLLFAGNIYAQVRGTVKDSTGEAIPGANVFWMNTGQGVTTKEDGSFSITKPSKSHMLIVSFIGFQNDTIHVNSKKQQLDIVLRDGVELNEVNIVTRKLGTMKLRSSVMNEDMISSAELSRAACCNLGESFVTNPSVDVSYSDAATGAKQIKLLGLSGTYVQMLTENIPNYRGAAAPYGLGYVPGPWMQSIQVSKGTSSVKNGYEAITGQINVEFKKPQLPEADWVSANLFTSTTNRYEANADATLKISKRWSTSLLAHYENETKAHDGNDDGFVDIPQVEQYNVWNRWAYMGDHYVFQAGIKTLSETRTSGQANHGGTMHSGDLYKVGIDTERYEFFTKNAYIFNKEKNTNLALILSTTLHNQDATYGRKLYNVDQTNVYASLMFETEFNPQNSFSAGLSFNYDAYDQHYRLENTTDNPLKAFEKEAVPGAYVQYTLNLNDKWMVMAGLRGDYSNEHGFFVTPRAHLKYNPNDYVNFRLSAGKGYRNNHVLAENNYLLSSSRKVEIAKNLDMEEAWNYGASVSTYIPIFGKTLNVNAEYYYTDFLKQVIVDMDSTPHEVAFYNLDGRSYSHVFQVEASYPFFKGFTLTGAYRLTDAKTTYKGERMEKPLTSKYKGLLTASYQTPLGIWQFDATLQLNGGGRMPTPYELGDGQLSWERRYGSFEQLSLQVTRYFRRWSIYVGGENLTNFKQKNPIIDAANPWGNNFDSTMIWGPVHGAKGYIGIRFNLARNSE</sequence>
<dbReference type="Gene3D" id="2.170.130.10">
    <property type="entry name" value="TonB-dependent receptor, plug domain"/>
    <property type="match status" value="1"/>
</dbReference>
<keyword evidence="6 11" id="KW-0798">TonB box</keyword>
<dbReference type="Proteomes" id="UP000092631">
    <property type="component" value="Chromosome"/>
</dbReference>
<comment type="similarity">
    <text evidence="10 11">Belongs to the TonB-dependent receptor family.</text>
</comment>